<feature type="transmembrane region" description="Helical" evidence="1">
    <location>
        <begin position="192"/>
        <end position="211"/>
    </location>
</feature>
<feature type="transmembrane region" description="Helical" evidence="1">
    <location>
        <begin position="286"/>
        <end position="305"/>
    </location>
</feature>
<evidence type="ECO:0000313" key="3">
    <source>
        <dbReference type="Proteomes" id="UP001501676"/>
    </source>
</evidence>
<dbReference type="PANTHER" id="PTHR35337">
    <property type="entry name" value="SLR1478 PROTEIN"/>
    <property type="match status" value="1"/>
</dbReference>
<evidence type="ECO:0000256" key="1">
    <source>
        <dbReference type="SAM" id="Phobius"/>
    </source>
</evidence>
<dbReference type="EMBL" id="BAAAYN010000033">
    <property type="protein sequence ID" value="GAA3391559.1"/>
    <property type="molecule type" value="Genomic_DNA"/>
</dbReference>
<protein>
    <submittedName>
        <fullName evidence="2">Stage II sporulation protein M</fullName>
    </submittedName>
</protein>
<feature type="transmembrane region" description="Helical" evidence="1">
    <location>
        <begin position="165"/>
        <end position="185"/>
    </location>
</feature>
<dbReference type="Pfam" id="PF01944">
    <property type="entry name" value="SpoIIM"/>
    <property type="match status" value="1"/>
</dbReference>
<keyword evidence="3" id="KW-1185">Reference proteome</keyword>
<feature type="transmembrane region" description="Helical" evidence="1">
    <location>
        <begin position="256"/>
        <end position="274"/>
    </location>
</feature>
<feature type="transmembrane region" description="Helical" evidence="1">
    <location>
        <begin position="217"/>
        <end position="235"/>
    </location>
</feature>
<proteinExistence type="predicted"/>
<name>A0ABP6T3Z1_9ACTN</name>
<keyword evidence="1" id="KW-1133">Transmembrane helix</keyword>
<comment type="caution">
    <text evidence="2">The sequence shown here is derived from an EMBL/GenBank/DDBJ whole genome shotgun (WGS) entry which is preliminary data.</text>
</comment>
<keyword evidence="1" id="KW-0472">Membrane</keyword>
<keyword evidence="1" id="KW-0812">Transmembrane</keyword>
<dbReference type="Proteomes" id="UP001501676">
    <property type="component" value="Unassembled WGS sequence"/>
</dbReference>
<dbReference type="RefSeq" id="WP_345730636.1">
    <property type="nucleotide sequence ID" value="NZ_BAAAYN010000033.1"/>
</dbReference>
<feature type="transmembrane region" description="Helical" evidence="1">
    <location>
        <begin position="99"/>
        <end position="120"/>
    </location>
</feature>
<sequence length="331" mass="35240">MDLDAYVAEHQGEWERLEQLLRRRRLTGTESDELIALYQRAATHLSAVQSRAPDPALVGRLSRLVARARAAVTGSSAPSWLTFARFFTVGFPVAVYRAWPWWCGVATAFSAVTFGLIAWFGTHPELAAQLGPEPAIKQLVEKDFANYYSEYPAQDFAAQVWTNNAQLAAICLFSGVLILPVLYVLVQNALSVGAIGGVMVAYGKADIFFGLITPHGLLELTAVFVAAGAGLRIGWAWIAPGRGRTRAQALAETCRAAVLIALGLVVVLAISGVIEAFVTPSGLPTAARIAIGVAAFAGFLTYVVVLGRRAARAGETGDLAMAERGDLAPTV</sequence>
<dbReference type="PANTHER" id="PTHR35337:SF1">
    <property type="entry name" value="SLR1478 PROTEIN"/>
    <property type="match status" value="1"/>
</dbReference>
<reference evidence="3" key="1">
    <citation type="journal article" date="2019" name="Int. J. Syst. Evol. Microbiol.">
        <title>The Global Catalogue of Microorganisms (GCM) 10K type strain sequencing project: providing services to taxonomists for standard genome sequencing and annotation.</title>
        <authorList>
            <consortium name="The Broad Institute Genomics Platform"/>
            <consortium name="The Broad Institute Genome Sequencing Center for Infectious Disease"/>
            <person name="Wu L."/>
            <person name="Ma J."/>
        </authorList>
    </citation>
    <scope>NUCLEOTIDE SEQUENCE [LARGE SCALE GENOMIC DNA]</scope>
    <source>
        <strain evidence="3">JCM 9458</strain>
    </source>
</reference>
<organism evidence="2 3">
    <name type="scientific">Cryptosporangium minutisporangium</name>
    <dbReference type="NCBI Taxonomy" id="113569"/>
    <lineage>
        <taxon>Bacteria</taxon>
        <taxon>Bacillati</taxon>
        <taxon>Actinomycetota</taxon>
        <taxon>Actinomycetes</taxon>
        <taxon>Cryptosporangiales</taxon>
        <taxon>Cryptosporangiaceae</taxon>
        <taxon>Cryptosporangium</taxon>
    </lineage>
</organism>
<accession>A0ABP6T3Z1</accession>
<gene>
    <name evidence="2" type="ORF">GCM10020369_49980</name>
</gene>
<dbReference type="InterPro" id="IPR002798">
    <property type="entry name" value="SpoIIM-like"/>
</dbReference>
<evidence type="ECO:0000313" key="2">
    <source>
        <dbReference type="EMBL" id="GAA3391559.1"/>
    </source>
</evidence>